<name>A0A163JU82_ABSGL</name>
<dbReference type="PANTHER" id="PTHR45928:SF1">
    <property type="entry name" value="RE38146P"/>
    <property type="match status" value="1"/>
</dbReference>
<dbReference type="AlphaFoldDB" id="A0A163JU82"/>
<dbReference type="PANTHER" id="PTHR45928">
    <property type="entry name" value="RE38146P"/>
    <property type="match status" value="1"/>
</dbReference>
<dbReference type="Pfam" id="PF00153">
    <property type="entry name" value="Mito_carr"/>
    <property type="match status" value="3"/>
</dbReference>
<dbReference type="InParanoid" id="A0A163JU82"/>
<organism evidence="13">
    <name type="scientific">Absidia glauca</name>
    <name type="common">Pin mould</name>
    <dbReference type="NCBI Taxonomy" id="4829"/>
    <lineage>
        <taxon>Eukaryota</taxon>
        <taxon>Fungi</taxon>
        <taxon>Fungi incertae sedis</taxon>
        <taxon>Mucoromycota</taxon>
        <taxon>Mucoromycotina</taxon>
        <taxon>Mucoromycetes</taxon>
        <taxon>Mucorales</taxon>
        <taxon>Cunninghamellaceae</taxon>
        <taxon>Absidia</taxon>
    </lineage>
</organism>
<comment type="subcellular location">
    <subcellularLocation>
        <location evidence="1">Mitochondrion inner membrane</location>
        <topology evidence="1">Multi-pass membrane protein</topology>
    </subcellularLocation>
</comment>
<proteinExistence type="inferred from homology"/>
<evidence type="ECO:0000256" key="8">
    <source>
        <dbReference type="ARBA" id="ARBA00023128"/>
    </source>
</evidence>
<dbReference type="Proteomes" id="UP000078561">
    <property type="component" value="Unassembled WGS sequence"/>
</dbReference>
<dbReference type="OMA" id="GFYDPMR"/>
<keyword evidence="9 10" id="KW-0472">Membrane</keyword>
<sequence length="324" mass="34880">MPNSTQSSPSIPNKRKDTAVGFVIGALAACGAVTFTNPIEVVKTRLQLQGELVRTGSLSASARPYHNSFQALKVVFQNEGVRGLQRGLGVAYVYQVCLNGSRLGLYEPVHTGVIKSLNLTSSHSLLAAGVFAGGLSGMIGAMLGSPLYLIKTRRQSYSPVFKQIGYQHKMGSSWSALAQIYGAEGVKGLYRGASAAMARAGVGSAVQMPSYMFGKEIMMSKFGLPDTISTHFGTSMVTGFLVALAMNPFDVLSTRLYNQGVDPVTGRGLLYKNPIDCFAKLIRTEGVRGLYKGFFAHFLRIGPHTTLMFVFMEQLKGIGLVRDE</sequence>
<evidence type="ECO:0000256" key="9">
    <source>
        <dbReference type="ARBA" id="ARBA00023136"/>
    </source>
</evidence>
<keyword evidence="5" id="KW-0677">Repeat</keyword>
<evidence type="ECO:0000256" key="11">
    <source>
        <dbReference type="RuleBase" id="RU000488"/>
    </source>
</evidence>
<gene>
    <name evidence="13" type="primary">ABSGL_07790.1 scaffold 9133</name>
</gene>
<keyword evidence="14" id="KW-1185">Reference proteome</keyword>
<evidence type="ECO:0000256" key="1">
    <source>
        <dbReference type="ARBA" id="ARBA00004448"/>
    </source>
</evidence>
<evidence type="ECO:0000256" key="3">
    <source>
        <dbReference type="ARBA" id="ARBA00022448"/>
    </source>
</evidence>
<reference evidence="13" key="1">
    <citation type="submission" date="2016-04" db="EMBL/GenBank/DDBJ databases">
        <authorList>
            <person name="Evans L.H."/>
            <person name="Alamgir A."/>
            <person name="Owens N."/>
            <person name="Weber N.D."/>
            <person name="Virtaneva K."/>
            <person name="Barbian K."/>
            <person name="Babar A."/>
            <person name="Rosenke K."/>
        </authorList>
    </citation>
    <scope>NUCLEOTIDE SEQUENCE [LARGE SCALE GENOMIC DNA]</scope>
    <source>
        <strain evidence="13">CBS 101.48</strain>
    </source>
</reference>
<dbReference type="STRING" id="4829.A0A163JU82"/>
<feature type="transmembrane region" description="Helical" evidence="12">
    <location>
        <begin position="20"/>
        <end position="39"/>
    </location>
</feature>
<dbReference type="Gene3D" id="1.50.40.10">
    <property type="entry name" value="Mitochondrial carrier domain"/>
    <property type="match status" value="1"/>
</dbReference>
<evidence type="ECO:0000256" key="12">
    <source>
        <dbReference type="SAM" id="Phobius"/>
    </source>
</evidence>
<evidence type="ECO:0000313" key="13">
    <source>
        <dbReference type="EMBL" id="SAM02033.1"/>
    </source>
</evidence>
<keyword evidence="6" id="KW-0999">Mitochondrion inner membrane</keyword>
<dbReference type="SUPFAM" id="SSF103506">
    <property type="entry name" value="Mitochondrial carrier"/>
    <property type="match status" value="1"/>
</dbReference>
<dbReference type="OrthoDB" id="6703404at2759"/>
<evidence type="ECO:0000313" key="14">
    <source>
        <dbReference type="Proteomes" id="UP000078561"/>
    </source>
</evidence>
<dbReference type="PROSITE" id="PS50920">
    <property type="entry name" value="SOLCAR"/>
    <property type="match status" value="3"/>
</dbReference>
<evidence type="ECO:0000256" key="6">
    <source>
        <dbReference type="ARBA" id="ARBA00022792"/>
    </source>
</evidence>
<feature type="repeat" description="Solcar" evidence="10">
    <location>
        <begin position="123"/>
        <end position="217"/>
    </location>
</feature>
<dbReference type="FunCoup" id="A0A163JU82">
    <property type="interactions" value="110"/>
</dbReference>
<keyword evidence="3 11" id="KW-0813">Transport</keyword>
<keyword evidence="4 10" id="KW-0812">Transmembrane</keyword>
<keyword evidence="7 12" id="KW-1133">Transmembrane helix</keyword>
<evidence type="ECO:0000256" key="5">
    <source>
        <dbReference type="ARBA" id="ARBA00022737"/>
    </source>
</evidence>
<feature type="repeat" description="Solcar" evidence="10">
    <location>
        <begin position="226"/>
        <end position="318"/>
    </location>
</feature>
<dbReference type="GO" id="GO:0005743">
    <property type="term" value="C:mitochondrial inner membrane"/>
    <property type="evidence" value="ECO:0007669"/>
    <property type="project" value="UniProtKB-SubCell"/>
</dbReference>
<accession>A0A163JU82</accession>
<feature type="repeat" description="Solcar" evidence="10">
    <location>
        <begin position="16"/>
        <end position="112"/>
    </location>
</feature>
<keyword evidence="8" id="KW-0496">Mitochondrion</keyword>
<comment type="similarity">
    <text evidence="2 11">Belongs to the mitochondrial carrier (TC 2.A.29) family.</text>
</comment>
<evidence type="ECO:0000256" key="10">
    <source>
        <dbReference type="PROSITE-ProRule" id="PRU00282"/>
    </source>
</evidence>
<evidence type="ECO:0000256" key="4">
    <source>
        <dbReference type="ARBA" id="ARBA00022692"/>
    </source>
</evidence>
<protein>
    <recommendedName>
        <fullName evidence="15">Mitochondrial oxaloacetate transport protein</fullName>
    </recommendedName>
</protein>
<evidence type="ECO:0000256" key="2">
    <source>
        <dbReference type="ARBA" id="ARBA00006375"/>
    </source>
</evidence>
<feature type="transmembrane region" description="Helical" evidence="12">
    <location>
        <begin position="125"/>
        <end position="150"/>
    </location>
</feature>
<dbReference type="InterPro" id="IPR051508">
    <property type="entry name" value="Mito_Carrier_Antiporter"/>
</dbReference>
<evidence type="ECO:0008006" key="15">
    <source>
        <dbReference type="Google" id="ProtNLM"/>
    </source>
</evidence>
<dbReference type="InterPro" id="IPR018108">
    <property type="entry name" value="MCP_transmembrane"/>
</dbReference>
<evidence type="ECO:0000256" key="7">
    <source>
        <dbReference type="ARBA" id="ARBA00022989"/>
    </source>
</evidence>
<dbReference type="InterPro" id="IPR023395">
    <property type="entry name" value="MCP_dom_sf"/>
</dbReference>
<dbReference type="EMBL" id="LT553646">
    <property type="protein sequence ID" value="SAM02033.1"/>
    <property type="molecule type" value="Genomic_DNA"/>
</dbReference>